<dbReference type="GO" id="GO:0006508">
    <property type="term" value="P:proteolysis"/>
    <property type="evidence" value="ECO:0007669"/>
    <property type="project" value="UniProtKB-KW"/>
</dbReference>
<name>A0A7R9K8P8_TIMGE</name>
<dbReference type="SUPFAM" id="SSF50494">
    <property type="entry name" value="Trypsin-like serine proteases"/>
    <property type="match status" value="1"/>
</dbReference>
<evidence type="ECO:0000256" key="3">
    <source>
        <dbReference type="ARBA" id="ARBA00023180"/>
    </source>
</evidence>
<keyword evidence="2" id="KW-1015">Disulfide bond</keyword>
<dbReference type="AlphaFoldDB" id="A0A7R9K8P8"/>
<keyword evidence="5" id="KW-0720">Serine protease</keyword>
<comment type="similarity">
    <text evidence="4">Belongs to the peptidase S1 family. CLIP subfamily.</text>
</comment>
<dbReference type="InterPro" id="IPR043504">
    <property type="entry name" value="Peptidase_S1_PA_chymotrypsin"/>
</dbReference>
<keyword evidence="5" id="KW-0378">Hydrolase</keyword>
<dbReference type="InterPro" id="IPR001314">
    <property type="entry name" value="Peptidase_S1A"/>
</dbReference>
<feature type="domain" description="Peptidase S1" evidence="6">
    <location>
        <begin position="38"/>
        <end position="332"/>
    </location>
</feature>
<evidence type="ECO:0000313" key="7">
    <source>
        <dbReference type="EMBL" id="CAD7611595.1"/>
    </source>
</evidence>
<dbReference type="PROSITE" id="PS50240">
    <property type="entry name" value="TRYPSIN_DOM"/>
    <property type="match status" value="1"/>
</dbReference>
<evidence type="ECO:0000256" key="2">
    <source>
        <dbReference type="ARBA" id="ARBA00023157"/>
    </source>
</evidence>
<dbReference type="SMART" id="SM00020">
    <property type="entry name" value="Tryp_SPc"/>
    <property type="match status" value="1"/>
</dbReference>
<dbReference type="FunFam" id="2.40.10.10:FF:000028">
    <property type="entry name" value="Serine protease easter"/>
    <property type="match status" value="1"/>
</dbReference>
<accession>A0A7R9K8P8</accession>
<keyword evidence="1" id="KW-0732">Signal</keyword>
<sequence length="333" mass="37332">MRGDIIKVCCHSNFIKEEDKMSLLPINECGEVSLDVRITNGKYAKPFQFPWMALLGYKVAEWSRASFLCETGLLKMGEIRVRIPIGSTEDTKENIHYMCGGSLINDRYVLTAAHCEKPKTSERVTLKIVRLGEVDLDKQIDCDESKGLNRCAGPVIDIPIEKVISHQQYGALLKNDIALLRLKSRVQTFTDQIKPICLPFGVTITGNEEIVYEVAGWGKTDTWDNEGSRILQHVQIRSQTLDYCNDQYSKSKDVWPIDATQLCVGADMGKDSCYGDSGGPLMDWKPSNELNKTIVVQVGIVSFGTVFCADKYTPAVYTRVTAYLDWILANIEP</sequence>
<dbReference type="PROSITE" id="PS00134">
    <property type="entry name" value="TRYPSIN_HIS"/>
    <property type="match status" value="1"/>
</dbReference>
<dbReference type="GO" id="GO:0004252">
    <property type="term" value="F:serine-type endopeptidase activity"/>
    <property type="evidence" value="ECO:0007669"/>
    <property type="project" value="InterPro"/>
</dbReference>
<dbReference type="CDD" id="cd00190">
    <property type="entry name" value="Tryp_SPc"/>
    <property type="match status" value="1"/>
</dbReference>
<evidence type="ECO:0000256" key="1">
    <source>
        <dbReference type="ARBA" id="ARBA00022729"/>
    </source>
</evidence>
<organism evidence="7">
    <name type="scientific">Timema genevievae</name>
    <name type="common">Walking stick</name>
    <dbReference type="NCBI Taxonomy" id="629358"/>
    <lineage>
        <taxon>Eukaryota</taxon>
        <taxon>Metazoa</taxon>
        <taxon>Ecdysozoa</taxon>
        <taxon>Arthropoda</taxon>
        <taxon>Hexapoda</taxon>
        <taxon>Insecta</taxon>
        <taxon>Pterygota</taxon>
        <taxon>Neoptera</taxon>
        <taxon>Polyneoptera</taxon>
        <taxon>Phasmatodea</taxon>
        <taxon>Timematodea</taxon>
        <taxon>Timematoidea</taxon>
        <taxon>Timematidae</taxon>
        <taxon>Timema</taxon>
    </lineage>
</organism>
<dbReference type="Pfam" id="PF00089">
    <property type="entry name" value="Trypsin"/>
    <property type="match status" value="1"/>
</dbReference>
<dbReference type="InterPro" id="IPR051487">
    <property type="entry name" value="Ser/Thr_Proteases_Immune/Dev"/>
</dbReference>
<dbReference type="InterPro" id="IPR033116">
    <property type="entry name" value="TRYPSIN_SER"/>
</dbReference>
<dbReference type="PANTHER" id="PTHR24256">
    <property type="entry name" value="TRYPTASE-RELATED"/>
    <property type="match status" value="1"/>
</dbReference>
<keyword evidence="3" id="KW-0325">Glycoprotein</keyword>
<dbReference type="InterPro" id="IPR001254">
    <property type="entry name" value="Trypsin_dom"/>
</dbReference>
<protein>
    <recommendedName>
        <fullName evidence="6">Peptidase S1 domain-containing protein</fullName>
    </recommendedName>
</protein>
<gene>
    <name evidence="7" type="ORF">TGEB3V08_LOCUS11022</name>
</gene>
<keyword evidence="5" id="KW-0645">Protease</keyword>
<evidence type="ECO:0000256" key="5">
    <source>
        <dbReference type="RuleBase" id="RU363034"/>
    </source>
</evidence>
<dbReference type="EMBL" id="OE847707">
    <property type="protein sequence ID" value="CAD7611595.1"/>
    <property type="molecule type" value="Genomic_DNA"/>
</dbReference>
<reference evidence="7" key="1">
    <citation type="submission" date="2020-11" db="EMBL/GenBank/DDBJ databases">
        <authorList>
            <person name="Tran Van P."/>
        </authorList>
    </citation>
    <scope>NUCLEOTIDE SEQUENCE</scope>
</reference>
<evidence type="ECO:0000259" key="6">
    <source>
        <dbReference type="PROSITE" id="PS50240"/>
    </source>
</evidence>
<dbReference type="InterPro" id="IPR009003">
    <property type="entry name" value="Peptidase_S1_PA"/>
</dbReference>
<dbReference type="Gene3D" id="2.40.10.10">
    <property type="entry name" value="Trypsin-like serine proteases"/>
    <property type="match status" value="2"/>
</dbReference>
<dbReference type="InterPro" id="IPR018114">
    <property type="entry name" value="TRYPSIN_HIS"/>
</dbReference>
<evidence type="ECO:0000256" key="4">
    <source>
        <dbReference type="ARBA" id="ARBA00024195"/>
    </source>
</evidence>
<proteinExistence type="inferred from homology"/>
<dbReference type="PROSITE" id="PS00135">
    <property type="entry name" value="TRYPSIN_SER"/>
    <property type="match status" value="1"/>
</dbReference>
<dbReference type="PRINTS" id="PR00722">
    <property type="entry name" value="CHYMOTRYPSIN"/>
</dbReference>